<proteinExistence type="predicted"/>
<keyword evidence="3" id="KW-1185">Reference proteome</keyword>
<gene>
    <name evidence="2" type="ORF">OH76DRAFT_1406364</name>
</gene>
<dbReference type="AlphaFoldDB" id="A0A371D350"/>
<accession>A0A371D350</accession>
<name>A0A371D350_9APHY</name>
<evidence type="ECO:0000313" key="3">
    <source>
        <dbReference type="Proteomes" id="UP000256964"/>
    </source>
</evidence>
<protein>
    <submittedName>
        <fullName evidence="2">Uncharacterized protein</fullName>
    </submittedName>
</protein>
<evidence type="ECO:0000256" key="1">
    <source>
        <dbReference type="SAM" id="MobiDB-lite"/>
    </source>
</evidence>
<dbReference type="InterPro" id="IPR027796">
    <property type="entry name" value="OTT_1508_deam-like"/>
</dbReference>
<dbReference type="EMBL" id="KZ857422">
    <property type="protein sequence ID" value="RDX46987.1"/>
    <property type="molecule type" value="Genomic_DNA"/>
</dbReference>
<evidence type="ECO:0000313" key="2">
    <source>
        <dbReference type="EMBL" id="RDX46987.1"/>
    </source>
</evidence>
<dbReference type="Pfam" id="PF14441">
    <property type="entry name" value="OTT_1508_deam"/>
    <property type="match status" value="1"/>
</dbReference>
<dbReference type="Proteomes" id="UP000256964">
    <property type="component" value="Unassembled WGS sequence"/>
</dbReference>
<reference evidence="2 3" key="1">
    <citation type="journal article" date="2018" name="Biotechnol. Biofuels">
        <title>Integrative visual omics of the white-rot fungus Polyporus brumalis exposes the biotechnological potential of its oxidative enzymes for delignifying raw plant biomass.</title>
        <authorList>
            <person name="Miyauchi S."/>
            <person name="Rancon A."/>
            <person name="Drula E."/>
            <person name="Hage H."/>
            <person name="Chaduli D."/>
            <person name="Favel A."/>
            <person name="Grisel S."/>
            <person name="Henrissat B."/>
            <person name="Herpoel-Gimbert I."/>
            <person name="Ruiz-Duenas F.J."/>
            <person name="Chevret D."/>
            <person name="Hainaut M."/>
            <person name="Lin J."/>
            <person name="Wang M."/>
            <person name="Pangilinan J."/>
            <person name="Lipzen A."/>
            <person name="Lesage-Meessen L."/>
            <person name="Navarro D."/>
            <person name="Riley R."/>
            <person name="Grigoriev I.V."/>
            <person name="Zhou S."/>
            <person name="Raouche S."/>
            <person name="Rosso M.N."/>
        </authorList>
    </citation>
    <scope>NUCLEOTIDE SEQUENCE [LARGE SCALE GENOMIC DNA]</scope>
    <source>
        <strain evidence="2 3">BRFM 1820</strain>
    </source>
</reference>
<feature type="region of interest" description="Disordered" evidence="1">
    <location>
        <begin position="81"/>
        <end position="102"/>
    </location>
</feature>
<organism evidence="2 3">
    <name type="scientific">Lentinus brumalis</name>
    <dbReference type="NCBI Taxonomy" id="2498619"/>
    <lineage>
        <taxon>Eukaryota</taxon>
        <taxon>Fungi</taxon>
        <taxon>Dikarya</taxon>
        <taxon>Basidiomycota</taxon>
        <taxon>Agaricomycotina</taxon>
        <taxon>Agaricomycetes</taxon>
        <taxon>Polyporales</taxon>
        <taxon>Polyporaceae</taxon>
        <taxon>Lentinus</taxon>
    </lineage>
</organism>
<sequence length="409" mass="45614">MELERALHRYCWAKEKRRLIKDGRHSLFKELVLNVYGVAADSLPELAEEVAEREALNALQNITLDEKELLGETACLIADLTPLLNGDPPPPPTSSDDPEGNKVIAPLLPIMHRLDTLASDRTLQSLWSLCDDYLTKFLARKRRLAAAQQDPDTPKNKIEKVAVTFGVQRWLQKITSVTRDHLQIATAILSARMAPLLETSPTVRAVYAKANPQDYVVSEKHVADTLILAGEAEGEEVRQLAKMFVQWMKTRNTRKVPVPPEDESWTESSENAIHCECALLTELHKLSLEGQPIIGYIGVSKLPCALCHLYFECYRKITGTVITTLGTHGRFMLWGTPALSTNDDRVKEALREKLKAKLLVEARIAKTQQPSSQNVVASQASVVGVAGENTVIPLTVEEMIRGIQNQYVR</sequence>
<dbReference type="OrthoDB" id="2757930at2759"/>